<feature type="transmembrane region" description="Helical" evidence="1">
    <location>
        <begin position="199"/>
        <end position="221"/>
    </location>
</feature>
<dbReference type="GO" id="GO:0035091">
    <property type="term" value="F:phosphatidylinositol binding"/>
    <property type="evidence" value="ECO:0007669"/>
    <property type="project" value="InterPro"/>
</dbReference>
<dbReference type="CDD" id="cd06093">
    <property type="entry name" value="PX_domain"/>
    <property type="match status" value="1"/>
</dbReference>
<dbReference type="Pfam" id="PF00787">
    <property type="entry name" value="PX"/>
    <property type="match status" value="1"/>
</dbReference>
<dbReference type="Gene3D" id="3.30.1520.10">
    <property type="entry name" value="Phox-like domain"/>
    <property type="match status" value="1"/>
</dbReference>
<reference evidence="3" key="1">
    <citation type="submission" date="2021-01" db="EMBL/GenBank/DDBJ databases">
        <authorList>
            <person name="Corre E."/>
            <person name="Pelletier E."/>
            <person name="Niang G."/>
            <person name="Scheremetjew M."/>
            <person name="Finn R."/>
            <person name="Kale V."/>
            <person name="Holt S."/>
            <person name="Cochrane G."/>
            <person name="Meng A."/>
            <person name="Brown T."/>
            <person name="Cohen L."/>
        </authorList>
    </citation>
    <scope>NUCLEOTIDE SEQUENCE</scope>
    <source>
        <strain evidence="3">CCMP1756</strain>
    </source>
</reference>
<gene>
    <name evidence="3" type="ORF">PCAL00307_LOCUS11420</name>
    <name evidence="4" type="ORF">PECAL_1P10820</name>
</gene>
<evidence type="ECO:0000313" key="5">
    <source>
        <dbReference type="Proteomes" id="UP000789595"/>
    </source>
</evidence>
<feature type="transmembrane region" description="Helical" evidence="1">
    <location>
        <begin position="166"/>
        <end position="187"/>
    </location>
</feature>
<evidence type="ECO:0000256" key="1">
    <source>
        <dbReference type="SAM" id="Phobius"/>
    </source>
</evidence>
<keyword evidence="1" id="KW-0812">Transmembrane</keyword>
<keyword evidence="5" id="KW-1185">Reference proteome</keyword>
<dbReference type="PROSITE" id="PS50195">
    <property type="entry name" value="PX"/>
    <property type="match status" value="1"/>
</dbReference>
<protein>
    <recommendedName>
        <fullName evidence="2">PX domain-containing protein</fullName>
    </recommendedName>
</protein>
<dbReference type="SMART" id="SM00312">
    <property type="entry name" value="PX"/>
    <property type="match status" value="1"/>
</dbReference>
<evidence type="ECO:0000259" key="2">
    <source>
        <dbReference type="PROSITE" id="PS50195"/>
    </source>
</evidence>
<evidence type="ECO:0000313" key="3">
    <source>
        <dbReference type="EMBL" id="CAE0695984.1"/>
    </source>
</evidence>
<dbReference type="EMBL" id="CAKKNE010000001">
    <property type="protein sequence ID" value="CAH0364704.1"/>
    <property type="molecule type" value="Genomic_DNA"/>
</dbReference>
<name>A0A7S3ZWJ6_9STRA</name>
<proteinExistence type="predicted"/>
<accession>A0A7S3ZWJ6</accession>
<sequence>MPRVARIRVPIYQETGKHTLYRIEVTTDDGRTRKVERRYRDVLRFHGTLCRAAPHPKLEQFDFPHKSILNTNAEFTKERRRSGFEAYFALLLSLGPNYAPFVETFLKADERALDDSGHSRPATPTPVAAQPAVVFDDDEDDDDSTIAIQQPPLVLEKPRSLTHWALCFYLPVALVTYAHCCVLTLLGALHTEDWSKGQAWLAVLSAPLVLCVALALLAPAVDDSEEY</sequence>
<dbReference type="AlphaFoldDB" id="A0A7S3ZWJ6"/>
<reference evidence="4" key="2">
    <citation type="submission" date="2021-11" db="EMBL/GenBank/DDBJ databases">
        <authorList>
            <consortium name="Genoscope - CEA"/>
            <person name="William W."/>
        </authorList>
    </citation>
    <scope>NUCLEOTIDE SEQUENCE</scope>
</reference>
<dbReference type="Proteomes" id="UP000789595">
    <property type="component" value="Unassembled WGS sequence"/>
</dbReference>
<dbReference type="SUPFAM" id="SSF64268">
    <property type="entry name" value="PX domain"/>
    <property type="match status" value="1"/>
</dbReference>
<organism evidence="3">
    <name type="scientific">Pelagomonas calceolata</name>
    <dbReference type="NCBI Taxonomy" id="35677"/>
    <lineage>
        <taxon>Eukaryota</taxon>
        <taxon>Sar</taxon>
        <taxon>Stramenopiles</taxon>
        <taxon>Ochrophyta</taxon>
        <taxon>Pelagophyceae</taxon>
        <taxon>Pelagomonadales</taxon>
        <taxon>Pelagomonadaceae</taxon>
        <taxon>Pelagomonas</taxon>
    </lineage>
</organism>
<keyword evidence="1" id="KW-0472">Membrane</keyword>
<keyword evidence="1" id="KW-1133">Transmembrane helix</keyword>
<evidence type="ECO:0000313" key="4">
    <source>
        <dbReference type="EMBL" id="CAH0364704.1"/>
    </source>
</evidence>
<dbReference type="InterPro" id="IPR001683">
    <property type="entry name" value="PX_dom"/>
</dbReference>
<dbReference type="EMBL" id="HBIW01013307">
    <property type="protein sequence ID" value="CAE0695984.1"/>
    <property type="molecule type" value="Transcribed_RNA"/>
</dbReference>
<dbReference type="OrthoDB" id="201177at2759"/>
<feature type="domain" description="PX" evidence="2">
    <location>
        <begin position="1"/>
        <end position="113"/>
    </location>
</feature>
<dbReference type="InterPro" id="IPR036871">
    <property type="entry name" value="PX_dom_sf"/>
</dbReference>